<dbReference type="CDD" id="cd21340">
    <property type="entry name" value="PPP1R42"/>
    <property type="match status" value="1"/>
</dbReference>
<dbReference type="EMBL" id="QKKF02023298">
    <property type="protein sequence ID" value="RZF37795.1"/>
    <property type="molecule type" value="Genomic_DNA"/>
</dbReference>
<dbReference type="Proteomes" id="UP000291343">
    <property type="component" value="Unassembled WGS sequence"/>
</dbReference>
<gene>
    <name evidence="4" type="ORF">LSTR_LSTR007157</name>
</gene>
<dbReference type="InterPro" id="IPR025875">
    <property type="entry name" value="Leu-rich_rpt_4"/>
</dbReference>
<dbReference type="PANTHER" id="PTHR46652:SF3">
    <property type="entry name" value="LEUCINE-RICH REPEAT-CONTAINING PROTEIN 9"/>
    <property type="match status" value="1"/>
</dbReference>
<dbReference type="InterPro" id="IPR050836">
    <property type="entry name" value="SDS22/Internalin_LRR"/>
</dbReference>
<keyword evidence="5" id="KW-1185">Reference proteome</keyword>
<dbReference type="SMART" id="SM00365">
    <property type="entry name" value="LRR_SD22"/>
    <property type="match status" value="4"/>
</dbReference>
<accession>A0A482WWC6</accession>
<evidence type="ECO:0008006" key="6">
    <source>
        <dbReference type="Google" id="ProtNLM"/>
    </source>
</evidence>
<dbReference type="STRING" id="195883.A0A482WWC6"/>
<evidence type="ECO:0000256" key="2">
    <source>
        <dbReference type="ARBA" id="ARBA00022737"/>
    </source>
</evidence>
<dbReference type="InParanoid" id="A0A482WWC6"/>
<evidence type="ECO:0000256" key="1">
    <source>
        <dbReference type="ARBA" id="ARBA00022614"/>
    </source>
</evidence>
<dbReference type="Gene3D" id="3.80.10.10">
    <property type="entry name" value="Ribonuclease Inhibitor"/>
    <property type="match status" value="2"/>
</dbReference>
<sequence>MVKLDKEFVLKKALKSNFADERQQKEAVRNVNHLCLNDKFIDEIGDISPFINLEVLYLHNNRICKIENLDCNVHITHLHLQNNNIEKIENISHLKNLKKLYLGNNRISVVESLDKLENLQELFIDAQKLLPGETLYFDPRTVNALSKSLKILDISNNRITSLDDLKSLVAIEELDASCNEIGDLGATCKVIANWYQLIDLKLQGNPVTRVARYRDTVTTLTHKLSSLDSKPIKEEHRAFLQQFEIMRLERRKFEEKRGERLQFSAEITNLADHLPPGLRHSVSRSVLKETQPLALKKNVNLMFQLNSMPSAREVNILKRQPSLRPIKRITNSQTSALSRRSSKALSEGNILPQIASNLMKHSNN</sequence>
<evidence type="ECO:0000313" key="4">
    <source>
        <dbReference type="EMBL" id="RZF37795.1"/>
    </source>
</evidence>
<feature type="compositionally biased region" description="Low complexity" evidence="3">
    <location>
        <begin position="335"/>
        <end position="344"/>
    </location>
</feature>
<dbReference type="AlphaFoldDB" id="A0A482WWC6"/>
<comment type="caution">
    <text evidence="4">The sequence shown here is derived from an EMBL/GenBank/DDBJ whole genome shotgun (WGS) entry which is preliminary data.</text>
</comment>
<evidence type="ECO:0000256" key="3">
    <source>
        <dbReference type="SAM" id="MobiDB-lite"/>
    </source>
</evidence>
<evidence type="ECO:0000313" key="5">
    <source>
        <dbReference type="Proteomes" id="UP000291343"/>
    </source>
</evidence>
<organism evidence="4 5">
    <name type="scientific">Laodelphax striatellus</name>
    <name type="common">Small brown planthopper</name>
    <name type="synonym">Delphax striatella</name>
    <dbReference type="NCBI Taxonomy" id="195883"/>
    <lineage>
        <taxon>Eukaryota</taxon>
        <taxon>Metazoa</taxon>
        <taxon>Ecdysozoa</taxon>
        <taxon>Arthropoda</taxon>
        <taxon>Hexapoda</taxon>
        <taxon>Insecta</taxon>
        <taxon>Pterygota</taxon>
        <taxon>Neoptera</taxon>
        <taxon>Paraneoptera</taxon>
        <taxon>Hemiptera</taxon>
        <taxon>Auchenorrhyncha</taxon>
        <taxon>Fulgoroidea</taxon>
        <taxon>Delphacidae</taxon>
        <taxon>Criomorphinae</taxon>
        <taxon>Laodelphax</taxon>
    </lineage>
</organism>
<dbReference type="InterPro" id="IPR032675">
    <property type="entry name" value="LRR_dom_sf"/>
</dbReference>
<protein>
    <recommendedName>
        <fullName evidence="6">Protein phosphatase 1 regulatory subunit 7</fullName>
    </recommendedName>
</protein>
<keyword evidence="2" id="KW-0677">Repeat</keyword>
<dbReference type="PANTHER" id="PTHR46652">
    <property type="entry name" value="LEUCINE-RICH REPEAT AND IQ DOMAIN-CONTAINING PROTEIN 1-RELATED"/>
    <property type="match status" value="1"/>
</dbReference>
<name>A0A482WWC6_LAOST</name>
<dbReference type="PROSITE" id="PS51450">
    <property type="entry name" value="LRR"/>
    <property type="match status" value="4"/>
</dbReference>
<keyword evidence="1" id="KW-0433">Leucine-rich repeat</keyword>
<proteinExistence type="predicted"/>
<dbReference type="SMR" id="A0A482WWC6"/>
<dbReference type="Pfam" id="PF12799">
    <property type="entry name" value="LRR_4"/>
    <property type="match status" value="2"/>
</dbReference>
<reference evidence="4 5" key="1">
    <citation type="journal article" date="2017" name="Gigascience">
        <title>Genome sequence of the small brown planthopper, Laodelphax striatellus.</title>
        <authorList>
            <person name="Zhu J."/>
            <person name="Jiang F."/>
            <person name="Wang X."/>
            <person name="Yang P."/>
            <person name="Bao Y."/>
            <person name="Zhao W."/>
            <person name="Wang W."/>
            <person name="Lu H."/>
            <person name="Wang Q."/>
            <person name="Cui N."/>
            <person name="Li J."/>
            <person name="Chen X."/>
            <person name="Luo L."/>
            <person name="Yu J."/>
            <person name="Kang L."/>
            <person name="Cui F."/>
        </authorList>
    </citation>
    <scope>NUCLEOTIDE SEQUENCE [LARGE SCALE GENOMIC DNA]</scope>
    <source>
        <strain evidence="4">Lst14</strain>
    </source>
</reference>
<dbReference type="InterPro" id="IPR001611">
    <property type="entry name" value="Leu-rich_rpt"/>
</dbReference>
<feature type="region of interest" description="Disordered" evidence="3">
    <location>
        <begin position="325"/>
        <end position="344"/>
    </location>
</feature>
<dbReference type="SUPFAM" id="SSF52058">
    <property type="entry name" value="L domain-like"/>
    <property type="match status" value="1"/>
</dbReference>